<dbReference type="InterPro" id="IPR015943">
    <property type="entry name" value="WD40/YVTN_repeat-like_dom_sf"/>
</dbReference>
<evidence type="ECO:0000313" key="2">
    <source>
        <dbReference type="Proteomes" id="UP000324611"/>
    </source>
</evidence>
<protein>
    <submittedName>
        <fullName evidence="1">PQQ-binding-like beta-propeller repeat protein</fullName>
    </submittedName>
</protein>
<dbReference type="AlphaFoldDB" id="A0A5B2VVX7"/>
<organism evidence="1 2">
    <name type="scientific">Chitinophaga agrisoli</name>
    <dbReference type="NCBI Taxonomy" id="2607653"/>
    <lineage>
        <taxon>Bacteria</taxon>
        <taxon>Pseudomonadati</taxon>
        <taxon>Bacteroidota</taxon>
        <taxon>Chitinophagia</taxon>
        <taxon>Chitinophagales</taxon>
        <taxon>Chitinophagaceae</taxon>
        <taxon>Chitinophaga</taxon>
    </lineage>
</organism>
<keyword evidence="2" id="KW-1185">Reference proteome</keyword>
<gene>
    <name evidence="1" type="ORF">F0L74_09430</name>
</gene>
<dbReference type="Gene3D" id="2.130.10.10">
    <property type="entry name" value="YVTN repeat-like/Quinoprotein amine dehydrogenase"/>
    <property type="match status" value="1"/>
</dbReference>
<reference evidence="1 2" key="2">
    <citation type="submission" date="2019-09" db="EMBL/GenBank/DDBJ databases">
        <authorList>
            <person name="Jin C."/>
        </authorList>
    </citation>
    <scope>NUCLEOTIDE SEQUENCE [LARGE SCALE GENOMIC DNA]</scope>
    <source>
        <strain evidence="1 2">BN140078</strain>
    </source>
</reference>
<dbReference type="InterPro" id="IPR011047">
    <property type="entry name" value="Quinoprotein_ADH-like_sf"/>
</dbReference>
<name>A0A5B2VVX7_9BACT</name>
<proteinExistence type="predicted"/>
<evidence type="ECO:0000313" key="1">
    <source>
        <dbReference type="EMBL" id="KAA2242738.1"/>
    </source>
</evidence>
<accession>A0A5B2VVX7</accession>
<comment type="caution">
    <text evidence="1">The sequence shown here is derived from an EMBL/GenBank/DDBJ whole genome shotgun (WGS) entry which is preliminary data.</text>
</comment>
<dbReference type="SUPFAM" id="SSF50998">
    <property type="entry name" value="Quinoprotein alcohol dehydrogenase-like"/>
    <property type="match status" value="1"/>
</dbReference>
<dbReference type="EMBL" id="VUOC01000002">
    <property type="protein sequence ID" value="KAA2242738.1"/>
    <property type="molecule type" value="Genomic_DNA"/>
</dbReference>
<dbReference type="RefSeq" id="WP_149837611.1">
    <property type="nucleotide sequence ID" value="NZ_VUOC01000002.1"/>
</dbReference>
<dbReference type="Proteomes" id="UP000324611">
    <property type="component" value="Unassembled WGS sequence"/>
</dbReference>
<reference evidence="1 2" key="1">
    <citation type="submission" date="2019-09" db="EMBL/GenBank/DDBJ databases">
        <title>Chitinophaga ginsengihumi sp. nov., isolated from soil of ginseng rhizosphere.</title>
        <authorList>
            <person name="Lee J."/>
        </authorList>
    </citation>
    <scope>NUCLEOTIDE SEQUENCE [LARGE SCALE GENOMIC DNA]</scope>
    <source>
        <strain evidence="1 2">BN140078</strain>
    </source>
</reference>
<sequence length="343" mass="39019">MMLRLKETWTGYYAVFAQTAACLYVYHNHTIIEIDRQNSSSRTIVAGVTKYHIRALALNGGVVLGYNSRAVYFSPDGSALELGEQLYPEWRYDHDIIVTNKTQEPYTLERRTPEGGAVWAKELKLANQQYVHDDVLYFKRKDGAITRPSILNKLLLRNGEYQELTDFGGDTGYHILTFHNNTLVCLLDNGIITGVDPDSGDIKWTVEGWVDNEGQPQPGYLHGPLQGGVYQDKIYSLLGPNLASFDLETRSCRLLKKIEKDPQGETVFVKRGALYGHHIYYTADNGARQWNRFGVFDVHQQEILWQTQLSLPKGAMLNTEPIISAHYVFVNDSAFNLYIFEKV</sequence>